<sequence>MDKRTTKKQRAVALTQDVRILWANQSRTQSGASHQNNTSQALTDDTQYASPVASIPANTTDRRAILPSLSPDPDLNDYPFVPDQTRVIGLDLIGIFTKTVDVMDVVVPESYEGVTLTKLGAKNYVRLFNPITSRIVEPPEKNCKECEESMDWRIDGGLQKRPSEKHAYQTACVGSCRKKYNDDPDIGNPKALQSDKEYKAGLAEKTRMFGAGFRKVEAFVAENHPTTGNLVNLEKDEIAKKKLAGLVAEEGELRKAGLWNQRESERLDIARKNAMAESHNLKGNACESKHISQRKWAEKAASRRKGIAVPDLPLADVLLEHAPNLQEFVDNHSGLSAAFSNPSNTVSVDTAAKNRSRQGVDLISFSSYSHKSKTWFFAYVKGTGWQVNRWRSGPNSFQNPAFTISKTEHTVNETMALYVEFVDGCIVLGFEGNDELRINSWLRSGCVVPRTISYSTHGALSIFGEHGIVKTPDSVLTNIVKRLFEDGEHAGLVKPVLMDMTCEVAAKQPISDPTVDAMRLFNLIFCLYEVLLRYHDEGDVDE</sequence>
<evidence type="ECO:0000313" key="3">
    <source>
        <dbReference type="Proteomes" id="UP001211907"/>
    </source>
</evidence>
<organism evidence="2 3">
    <name type="scientific">Physocladia obscura</name>
    <dbReference type="NCBI Taxonomy" id="109957"/>
    <lineage>
        <taxon>Eukaryota</taxon>
        <taxon>Fungi</taxon>
        <taxon>Fungi incertae sedis</taxon>
        <taxon>Chytridiomycota</taxon>
        <taxon>Chytridiomycota incertae sedis</taxon>
        <taxon>Chytridiomycetes</taxon>
        <taxon>Chytridiales</taxon>
        <taxon>Chytriomycetaceae</taxon>
        <taxon>Physocladia</taxon>
    </lineage>
</organism>
<dbReference type="EMBL" id="JADGJH010000673">
    <property type="protein sequence ID" value="KAJ3124406.1"/>
    <property type="molecule type" value="Genomic_DNA"/>
</dbReference>
<name>A0AAD5T255_9FUNG</name>
<proteinExistence type="predicted"/>
<keyword evidence="3" id="KW-1185">Reference proteome</keyword>
<feature type="region of interest" description="Disordered" evidence="1">
    <location>
        <begin position="25"/>
        <end position="49"/>
    </location>
</feature>
<reference evidence="2" key="1">
    <citation type="submission" date="2020-05" db="EMBL/GenBank/DDBJ databases">
        <title>Phylogenomic resolution of chytrid fungi.</title>
        <authorList>
            <person name="Stajich J.E."/>
            <person name="Amses K."/>
            <person name="Simmons R."/>
            <person name="Seto K."/>
            <person name="Myers J."/>
            <person name="Bonds A."/>
            <person name="Quandt C.A."/>
            <person name="Barry K."/>
            <person name="Liu P."/>
            <person name="Grigoriev I."/>
            <person name="Longcore J.E."/>
            <person name="James T.Y."/>
        </authorList>
    </citation>
    <scope>NUCLEOTIDE SEQUENCE</scope>
    <source>
        <strain evidence="2">JEL0513</strain>
    </source>
</reference>
<comment type="caution">
    <text evidence="2">The sequence shown here is derived from an EMBL/GenBank/DDBJ whole genome shotgun (WGS) entry which is preliminary data.</text>
</comment>
<gene>
    <name evidence="2" type="ORF">HK100_011246</name>
</gene>
<evidence type="ECO:0000313" key="2">
    <source>
        <dbReference type="EMBL" id="KAJ3124406.1"/>
    </source>
</evidence>
<evidence type="ECO:0000256" key="1">
    <source>
        <dbReference type="SAM" id="MobiDB-lite"/>
    </source>
</evidence>
<protein>
    <submittedName>
        <fullName evidence="2">Uncharacterized protein</fullName>
    </submittedName>
</protein>
<dbReference type="Proteomes" id="UP001211907">
    <property type="component" value="Unassembled WGS sequence"/>
</dbReference>
<accession>A0AAD5T255</accession>
<dbReference type="AlphaFoldDB" id="A0AAD5T255"/>